<keyword evidence="2" id="KW-0732">Signal</keyword>
<evidence type="ECO:0000313" key="4">
    <source>
        <dbReference type="Proteomes" id="UP001055153"/>
    </source>
</evidence>
<dbReference type="EMBL" id="BPQQ01000006">
    <property type="protein sequence ID" value="GJD98735.1"/>
    <property type="molecule type" value="Genomic_DNA"/>
</dbReference>
<dbReference type="RefSeq" id="WP_238233685.1">
    <property type="nucleotide sequence ID" value="NZ_BPQQ01000006.1"/>
</dbReference>
<protein>
    <recommendedName>
        <fullName evidence="5">DUF2946 domain-containing protein</fullName>
    </recommendedName>
</protein>
<evidence type="ECO:0008006" key="5">
    <source>
        <dbReference type="Google" id="ProtNLM"/>
    </source>
</evidence>
<comment type="caution">
    <text evidence="3">The sequence shown here is derived from an EMBL/GenBank/DDBJ whole genome shotgun (WGS) entry which is preliminary data.</text>
</comment>
<keyword evidence="4" id="KW-1185">Reference proteome</keyword>
<feature type="chain" id="PRO_5045987274" description="DUF2946 domain-containing protein" evidence="2">
    <location>
        <begin position="32"/>
        <end position="125"/>
    </location>
</feature>
<proteinExistence type="predicted"/>
<reference evidence="3" key="1">
    <citation type="journal article" date="2021" name="Front. Microbiol.">
        <title>Comprehensive Comparative Genomics and Phenotyping of Methylobacterium Species.</title>
        <authorList>
            <person name="Alessa O."/>
            <person name="Ogura Y."/>
            <person name="Fujitani Y."/>
            <person name="Takami H."/>
            <person name="Hayashi T."/>
            <person name="Sahin N."/>
            <person name="Tani A."/>
        </authorList>
    </citation>
    <scope>NUCLEOTIDE SEQUENCE</scope>
    <source>
        <strain evidence="3">DSM 17168</strain>
    </source>
</reference>
<accession>A0ABQ4S6G6</accession>
<reference evidence="3" key="2">
    <citation type="submission" date="2021-08" db="EMBL/GenBank/DDBJ databases">
        <authorList>
            <person name="Tani A."/>
            <person name="Ola A."/>
            <person name="Ogura Y."/>
            <person name="Katsura K."/>
            <person name="Hayashi T."/>
        </authorList>
    </citation>
    <scope>NUCLEOTIDE SEQUENCE</scope>
    <source>
        <strain evidence="3">DSM 17168</strain>
    </source>
</reference>
<feature type="compositionally biased region" description="Low complexity" evidence="1">
    <location>
        <begin position="37"/>
        <end position="48"/>
    </location>
</feature>
<feature type="region of interest" description="Disordered" evidence="1">
    <location>
        <begin position="37"/>
        <end position="65"/>
    </location>
</feature>
<feature type="signal peptide" evidence="2">
    <location>
        <begin position="1"/>
        <end position="31"/>
    </location>
</feature>
<evidence type="ECO:0000313" key="3">
    <source>
        <dbReference type="EMBL" id="GJD98735.1"/>
    </source>
</evidence>
<dbReference type="Proteomes" id="UP001055153">
    <property type="component" value="Unassembled WGS sequence"/>
</dbReference>
<sequence length="125" mass="12761">MHAVPTNMRRFVVSFMLAVVAVFAVLSSAHAGLHASGHSHGSGVASAGTDGGSASLHEVGMADEGDVAVPDMPDCSYCHATTSTLAPELRAGLVLRGPGTSLPHLASTVLPGMQPEGLRRPPRLL</sequence>
<evidence type="ECO:0000256" key="1">
    <source>
        <dbReference type="SAM" id="MobiDB-lite"/>
    </source>
</evidence>
<gene>
    <name evidence="3" type="ORF">GMJLKIPL_0646</name>
</gene>
<name>A0ABQ4S6G6_9HYPH</name>
<evidence type="ECO:0000256" key="2">
    <source>
        <dbReference type="SAM" id="SignalP"/>
    </source>
</evidence>
<organism evidence="3 4">
    <name type="scientific">Methylobacterium isbiliense</name>
    <dbReference type="NCBI Taxonomy" id="315478"/>
    <lineage>
        <taxon>Bacteria</taxon>
        <taxon>Pseudomonadati</taxon>
        <taxon>Pseudomonadota</taxon>
        <taxon>Alphaproteobacteria</taxon>
        <taxon>Hyphomicrobiales</taxon>
        <taxon>Methylobacteriaceae</taxon>
        <taxon>Methylobacterium</taxon>
    </lineage>
</organism>